<evidence type="ECO:0000313" key="5">
    <source>
        <dbReference type="EMBL" id="KAF3885665.1"/>
    </source>
</evidence>
<sequence length="395" mass="45463">MSNLTEALNRILNWLQQNQWIRFKETQNSASLLKPGLSRAAIDSLSRNSNLELPEEIYELYQWRNGDLIDEWDCIGLFDIYHDFHGFGPWGFIPFQGLVNVYMKKSQYYAHMEPETFSWISDFQSPTALEIFCCMSDGCLTGYVYQDETYKSFPVVFRDYKGGSDTVLRLYASLTDMMVTLAESYETAYYIGEDGYLKKDTNKVLEIWQKYNSNQLVEGVLNKIEQLEPTFPQLERGHELLKEVADILKFSQDRRLIEPLIRVLRRPPTNTQLDKNLDYFRQMSSLYLGWFGGTDAVEPLIDALLDEYWLTRYWVAITLGTLKDSRAVIPLIEILQDSQEMVRQAASEALSKITNPQSVTNPIYTNPAIANLDAAAALYGMTLSDIILPPDEETS</sequence>
<dbReference type="InterPro" id="IPR004155">
    <property type="entry name" value="PBS_lyase_HEAT"/>
</dbReference>
<gene>
    <name evidence="5" type="ORF">DA73_0400009445</name>
</gene>
<dbReference type="RefSeq" id="WP_050046241.1">
    <property type="nucleotide sequence ID" value="NZ_JHEG04000001.1"/>
</dbReference>
<dbReference type="Proteomes" id="UP000029738">
    <property type="component" value="Unassembled WGS sequence"/>
</dbReference>
<evidence type="ECO:0000313" key="6">
    <source>
        <dbReference type="Proteomes" id="UP000029738"/>
    </source>
</evidence>
<keyword evidence="6" id="KW-1185">Reference proteome</keyword>
<evidence type="ECO:0000256" key="3">
    <source>
        <dbReference type="ARBA" id="ARBA00022738"/>
    </source>
</evidence>
<comment type="caution">
    <text evidence="5">The sequence shown here is derived from an EMBL/GenBank/DDBJ whole genome shotgun (WGS) entry which is preliminary data.</text>
</comment>
<dbReference type="InterPro" id="IPR016024">
    <property type="entry name" value="ARM-type_fold"/>
</dbReference>
<keyword evidence="4" id="KW-0456">Lyase</keyword>
<protein>
    <submittedName>
        <fullName evidence="5">HEAT repeat domain-containing protein</fullName>
    </submittedName>
</protein>
<dbReference type="PANTHER" id="PTHR12697">
    <property type="entry name" value="PBS LYASE HEAT-LIKE PROTEIN"/>
    <property type="match status" value="1"/>
</dbReference>
<dbReference type="OrthoDB" id="511172at2"/>
<dbReference type="GO" id="GO:0016491">
    <property type="term" value="F:oxidoreductase activity"/>
    <property type="evidence" value="ECO:0007669"/>
    <property type="project" value="TreeGrafter"/>
</dbReference>
<comment type="similarity">
    <text evidence="1">Belongs to the CpcE/RpcE/PecE family.</text>
</comment>
<dbReference type="PANTHER" id="PTHR12697:SF5">
    <property type="entry name" value="DEOXYHYPUSINE HYDROXYLASE"/>
    <property type="match status" value="1"/>
</dbReference>
<organism evidence="5 6">
    <name type="scientific">Tolypothrix bouteillei VB521301</name>
    <dbReference type="NCBI Taxonomy" id="1479485"/>
    <lineage>
        <taxon>Bacteria</taxon>
        <taxon>Bacillati</taxon>
        <taxon>Cyanobacteriota</taxon>
        <taxon>Cyanophyceae</taxon>
        <taxon>Nostocales</taxon>
        <taxon>Tolypothrichaceae</taxon>
        <taxon>Tolypothrix</taxon>
    </lineage>
</organism>
<name>A0A8S9SZV5_9CYAN</name>
<evidence type="ECO:0000256" key="1">
    <source>
        <dbReference type="ARBA" id="ARBA00009299"/>
    </source>
</evidence>
<dbReference type="EMBL" id="JHEG04000001">
    <property type="protein sequence ID" value="KAF3885665.1"/>
    <property type="molecule type" value="Genomic_DNA"/>
</dbReference>
<keyword evidence="2" id="KW-0042">Antenna complex</keyword>
<accession>A0A8S9SZV5</accession>
<dbReference type="GO" id="GO:0030089">
    <property type="term" value="C:phycobilisome"/>
    <property type="evidence" value="ECO:0007669"/>
    <property type="project" value="UniProtKB-KW"/>
</dbReference>
<evidence type="ECO:0000256" key="4">
    <source>
        <dbReference type="ARBA" id="ARBA00023239"/>
    </source>
</evidence>
<proteinExistence type="inferred from homology"/>
<dbReference type="InterPro" id="IPR011989">
    <property type="entry name" value="ARM-like"/>
</dbReference>
<dbReference type="GO" id="GO:0016829">
    <property type="term" value="F:lyase activity"/>
    <property type="evidence" value="ECO:0007669"/>
    <property type="project" value="UniProtKB-KW"/>
</dbReference>
<dbReference type="Gene3D" id="1.25.10.10">
    <property type="entry name" value="Leucine-rich Repeat Variant"/>
    <property type="match status" value="1"/>
</dbReference>
<evidence type="ECO:0000256" key="2">
    <source>
        <dbReference type="ARBA" id="ARBA00022549"/>
    </source>
</evidence>
<keyword evidence="3" id="KW-0605">Phycobilisome</keyword>
<reference evidence="5" key="2">
    <citation type="submission" date="2019-11" db="EMBL/GenBank/DDBJ databases">
        <title>Improved Assembly of Tolypothrix boutellei genome.</title>
        <authorList>
            <person name="Sarangi A.N."/>
            <person name="Mukherjee M."/>
            <person name="Ghosh S."/>
            <person name="Singh D."/>
            <person name="Das A."/>
            <person name="Kant S."/>
            <person name="Prusty A."/>
            <person name="Tripathy S."/>
        </authorList>
    </citation>
    <scope>NUCLEOTIDE SEQUENCE</scope>
    <source>
        <strain evidence="5">VB521301</strain>
    </source>
</reference>
<dbReference type="SUPFAM" id="SSF48371">
    <property type="entry name" value="ARM repeat"/>
    <property type="match status" value="1"/>
</dbReference>
<dbReference type="AlphaFoldDB" id="A0A8S9SZV5"/>
<dbReference type="Pfam" id="PF13646">
    <property type="entry name" value="HEAT_2"/>
    <property type="match status" value="1"/>
</dbReference>
<reference evidence="5" key="1">
    <citation type="journal article" date="2015" name="Genome Announc.">
        <title>Draft Genome Sequence of Tolypothrix boutellei Strain VB521301.</title>
        <authorList>
            <person name="Chandrababunaidu M.M."/>
            <person name="Singh D."/>
            <person name="Sen D."/>
            <person name="Bhan S."/>
            <person name="Das S."/>
            <person name="Gupta A."/>
            <person name="Adhikary S.P."/>
            <person name="Tripathy S."/>
        </authorList>
    </citation>
    <scope>NUCLEOTIDE SEQUENCE</scope>
    <source>
        <strain evidence="5">VB521301</strain>
    </source>
</reference>
<dbReference type="SMART" id="SM00567">
    <property type="entry name" value="EZ_HEAT"/>
    <property type="match status" value="3"/>
</dbReference>